<evidence type="ECO:0000313" key="4">
    <source>
        <dbReference type="EMBL" id="VEI03298.1"/>
    </source>
</evidence>
<reference evidence="4 5" key="2">
    <citation type="submission" date="2018-12" db="EMBL/GenBank/DDBJ databases">
        <authorList>
            <consortium name="Pathogen Informatics"/>
        </authorList>
    </citation>
    <scope>NUCLEOTIDE SEQUENCE [LARGE SCALE GENOMIC DNA]</scope>
    <source>
        <strain evidence="4 5">NCTC13652</strain>
    </source>
</reference>
<dbReference type="RefSeq" id="WP_028703229.1">
    <property type="nucleotide sequence ID" value="NZ_CP025570.1"/>
</dbReference>
<dbReference type="EMBL" id="LR134473">
    <property type="protein sequence ID" value="VEI03298.1"/>
    <property type="molecule type" value="Genomic_DNA"/>
</dbReference>
<dbReference type="STRING" id="1122997.GCA_000425285_01687"/>
<evidence type="ECO:0000259" key="2">
    <source>
        <dbReference type="PROSITE" id="PS51671"/>
    </source>
</evidence>
<evidence type="ECO:0000313" key="3">
    <source>
        <dbReference type="EMBL" id="AZZ40545.1"/>
    </source>
</evidence>
<dbReference type="OrthoDB" id="9803078at2"/>
<dbReference type="CDD" id="cd04872">
    <property type="entry name" value="ACT_1ZPV"/>
    <property type="match status" value="1"/>
</dbReference>
<organism evidence="4 5">
    <name type="scientific">Acidipropionibacterium jensenii</name>
    <dbReference type="NCBI Taxonomy" id="1749"/>
    <lineage>
        <taxon>Bacteria</taxon>
        <taxon>Bacillati</taxon>
        <taxon>Actinomycetota</taxon>
        <taxon>Actinomycetes</taxon>
        <taxon>Propionibacteriales</taxon>
        <taxon>Propionibacteriaceae</taxon>
        <taxon>Acidipropionibacterium</taxon>
    </lineage>
</organism>
<dbReference type="PANTHER" id="PTHR34875">
    <property type="entry name" value="UPF0237 PROTEIN MJ1558"/>
    <property type="match status" value="1"/>
</dbReference>
<dbReference type="InterPro" id="IPR022986">
    <property type="entry name" value="UPF0237_ACT"/>
</dbReference>
<keyword evidence="5" id="KW-1185">Reference proteome</keyword>
<accession>A0A3S4YPB5</accession>
<dbReference type="PANTHER" id="PTHR34875:SF6">
    <property type="entry name" value="UPF0237 PROTEIN MJ1558"/>
    <property type="match status" value="1"/>
</dbReference>
<evidence type="ECO:0000313" key="6">
    <source>
        <dbReference type="Proteomes" id="UP000285875"/>
    </source>
</evidence>
<dbReference type="Proteomes" id="UP000285875">
    <property type="component" value="Chromosome"/>
</dbReference>
<dbReference type="InterPro" id="IPR002912">
    <property type="entry name" value="ACT_dom"/>
</dbReference>
<dbReference type="EMBL" id="CP025570">
    <property type="protein sequence ID" value="AZZ40545.1"/>
    <property type="molecule type" value="Genomic_DNA"/>
</dbReference>
<name>A0A3S4YPB5_9ACTN</name>
<proteinExistence type="inferred from homology"/>
<dbReference type="GeneID" id="82884340"/>
<dbReference type="InterPro" id="IPR050990">
    <property type="entry name" value="UPF0237/GcvR_regulator"/>
</dbReference>
<evidence type="ECO:0000256" key="1">
    <source>
        <dbReference type="HAMAP-Rule" id="MF_01054"/>
    </source>
</evidence>
<sequence>MNAIMTVTGNDHPGIIAAISTALAEMGVNIVNVSQTLMGDYFTMIMQCVLGDGTPDLATIQARMKDAGEQAGVVVHIQSEAIFDAMHRL</sequence>
<gene>
    <name evidence="3" type="ORF">C0Z10_13255</name>
    <name evidence="4" type="ORF">NCTC13652_01498</name>
</gene>
<dbReference type="Pfam" id="PF13740">
    <property type="entry name" value="ACT_6"/>
    <property type="match status" value="1"/>
</dbReference>
<dbReference type="NCBIfam" id="NF001220">
    <property type="entry name" value="PRK00194.1"/>
    <property type="match status" value="1"/>
</dbReference>
<dbReference type="PROSITE" id="PS51671">
    <property type="entry name" value="ACT"/>
    <property type="match status" value="1"/>
</dbReference>
<dbReference type="AlphaFoldDB" id="A0A3S4YPB5"/>
<reference evidence="6" key="1">
    <citation type="submission" date="2017-12" db="EMBL/GenBank/DDBJ databases">
        <title>Whole genome sequencing of Acidipropionibacterium jensenii strains JS279 and JS280.</title>
        <authorList>
            <person name="Deptula P."/>
            <person name="Laine P."/>
            <person name="Smolander O.-P."/>
            <person name="Paulin L."/>
            <person name="Auvinen P."/>
            <person name="Varmanen P."/>
        </authorList>
    </citation>
    <scope>NUCLEOTIDE SEQUENCE [LARGE SCALE GENOMIC DNA]</scope>
    <source>
        <strain evidence="6">JS280</strain>
    </source>
</reference>
<protein>
    <recommendedName>
        <fullName evidence="1">UPF0237 protein C0Z10_13255</fullName>
    </recommendedName>
</protein>
<feature type="domain" description="ACT" evidence="2">
    <location>
        <begin position="4"/>
        <end position="78"/>
    </location>
</feature>
<comment type="similarity">
    <text evidence="1">Belongs to the UPF0237 family.</text>
</comment>
<dbReference type="HAMAP" id="MF_01054">
    <property type="entry name" value="UPF0237"/>
    <property type="match status" value="1"/>
</dbReference>
<evidence type="ECO:0000313" key="5">
    <source>
        <dbReference type="Proteomes" id="UP000277858"/>
    </source>
</evidence>
<dbReference type="KEGG" id="aji:C0Z10_13255"/>
<reference evidence="3" key="3">
    <citation type="journal article" date="2019" name="Microorganisms">
        <title>Red-Brown Pigmentation of Acidipropionibacterium jensenii Is Tied to Haemolytic Activity and cyl-Like Gene Cluster.</title>
        <authorList>
            <person name="Deptula P."/>
            <person name="Loivamaa I."/>
            <person name="Smolander O.P."/>
            <person name="Laine P."/>
            <person name="Roberts R.J."/>
            <person name="Piironen V."/>
            <person name="Paulin L."/>
            <person name="Savijoki K."/>
            <person name="Auvinen P."/>
            <person name="Varmanen P."/>
        </authorList>
    </citation>
    <scope>NUCLEOTIDE SEQUENCE</scope>
    <source>
        <strain evidence="3">JS280</strain>
    </source>
</reference>
<dbReference type="Proteomes" id="UP000277858">
    <property type="component" value="Chromosome"/>
</dbReference>
<dbReference type="Gene3D" id="3.30.70.260">
    <property type="match status" value="1"/>
</dbReference>
<dbReference type="InterPro" id="IPR045865">
    <property type="entry name" value="ACT-like_dom_sf"/>
</dbReference>
<dbReference type="SUPFAM" id="SSF55021">
    <property type="entry name" value="ACT-like"/>
    <property type="match status" value="1"/>
</dbReference>